<reference evidence="1 2" key="1">
    <citation type="submission" date="2011-08" db="EMBL/GenBank/DDBJ databases">
        <authorList>
            <person name="Liu Z.J."/>
            <person name="Shi F.L."/>
            <person name="Lu J.Q."/>
            <person name="Li M."/>
            <person name="Wang Z.L."/>
        </authorList>
    </citation>
    <scope>NUCLEOTIDE SEQUENCE [LARGE SCALE GENOMIC DNA]</scope>
    <source>
        <strain evidence="1 2">USNM 41457</strain>
    </source>
</reference>
<evidence type="ECO:0000313" key="2">
    <source>
        <dbReference type="Proteomes" id="UP000003163"/>
    </source>
</evidence>
<evidence type="ECO:0000313" key="1">
    <source>
        <dbReference type="EMBL" id="EJW04862.1"/>
    </source>
</evidence>
<dbReference type="InParanoid" id="J9DU86"/>
<gene>
    <name evidence="1" type="ORF">EDEG_00955</name>
</gene>
<reference evidence="2" key="2">
    <citation type="submission" date="2015-07" db="EMBL/GenBank/DDBJ databases">
        <title>Contrasting host-pathogen interactions and genome evolution in two generalist and specialist microsporidian pathogens of mosquitoes.</title>
        <authorList>
            <consortium name="The Broad Institute Genomics Platform"/>
            <consortium name="The Broad Institute Genome Sequencing Center for Infectious Disease"/>
            <person name="Cuomo C.A."/>
            <person name="Sanscrainte N.D."/>
            <person name="Goldberg J.M."/>
            <person name="Heiman D."/>
            <person name="Young S."/>
            <person name="Zeng Q."/>
            <person name="Becnel J.J."/>
            <person name="Birren B.W."/>
        </authorList>
    </citation>
    <scope>NUCLEOTIDE SEQUENCE [LARGE SCALE GENOMIC DNA]</scope>
    <source>
        <strain evidence="2">USNM 41457</strain>
    </source>
</reference>
<comment type="caution">
    <text evidence="1">The sequence shown here is derived from an EMBL/GenBank/DDBJ whole genome shotgun (WGS) entry which is preliminary data.</text>
</comment>
<proteinExistence type="predicted"/>
<name>J9DU86_EDHAE</name>
<sequence>MSFFKDNFYRCFEFLDYFAMFLQDFSAQRSLKGNENMFTAFTNIEKYFKISKNGKLRKDIEFIKTLVDSSKYNGKIKCEKDKNDTRSIIDIPEIFYKSKPVFCQKKLGPQYFKSFKTLNKHLLNTKTGTLFIYFNIKNITEDNLREILIENRKLNHEINTFIDKFIYTNNMNNLSFYPYYKGIYDDVLNSIILEKEVKIEFKDYIKYKDMANCALHLVKNEQIDVVVNNFRYDVDFSVKCIVLFLKKDFIHNFVKVYDRIKDKIYKNISDIDEIKNLKYLSKINDKNNLYDQKSDCSNHEKDNIFCNNLHEGSRNNMIDCIESWKKAYNKKYNSSYNGIKQNIADFFELNEEIVILIEGMLTLGSEENILKIFDMYKSDPIANFYLLKTILHTNYCKYGESFVKLYFYNCPIYVAREIQQIKSFIDCIVVKNTSEDGDKNCKNLRFKILLEYKNQTAFYTCFCQNNNKNQCIERESLNIFENESEKNKLKNNIFNINATNNNKTDENETKIDFKNKTENIPKNIFSGNIKKEDDDLKFTAANTKNKNMFIQTKNEVNFFGNPKKNSATSGLNKADLLQNRFKSLNIKIESVSSLHKNKNTIITPSFTNQNSSKNNFMRSNTISTNINQNIINNSNISKNMNLFNKNSPSFNIDTQINKNKSANTKENVTCAYKNENEIILSEIDKNMLFALAKEPCNLIKCANDAVFLIYIYNFREHFVFQLIKHILNYKNENTFIKSNVKNNEKIENFRHTSVSHEKKENNNNKLINNIDKNKAFNDDAINRNHNVIRKIDEISQTTENPVIISKKHMETDEMLININKTFETIFNNRGLSFSIKKMIVQNIESSFLIDKIKNRYGFFTKELYALTKTIKNSLKAMEILETTENQILKNDDLESTIEDYLQCIEKGVDQFDLCDMDNILSFKDTSYQNSRKINADAKKDENSKAKNDKRSSIYNKLNSIYLKSLQKPKMEDNPNQLLLKYLIKTITDKKSDSTTKTIEFLDFFISQNFTYHLDSIIQELLILKMNDILKDIKRNDMNFGKKVLKVVSNLCYIFSNNDFIKIDIINYIDNKFVDEVIDIYSKWIDYDMSILVNLSSLLENIAVSKVLVGVLIVLEKKDPLFVNTFCSILMNISATNTDTKNNDADATRLDNIIEINSNNDDNNNSNACNNINNPNNESIISKNILQTNNQVEMQNKLLLEVQKLQIHKNKKCLLNFLAYLPCLRFFKRHKNNFIPTLKENYKYNPDISIKAFSKIYNRDIESFVIDRAFIHNQKLEIMLLFEVVLKNLHSDDFVQIMNSQNNFKKVVNCDQDDNDIINTICKMKNTTDDQNNENLHSSNICRIFAVIFYLRFDSNDKVKNLALDLWVSNFKKGLIESIMPFLILFFILKNDNNERIFIFTLNEILEKYQDVLENYLNYIINEFIKVKNSQSSEYKQNYVYDDINENKMSNNINLSDKNDNSNISNNISTVNNTDTKNLSENLSFEFIKNGINEFLFSNRTEEMSKNFSDSFQSAIQDILYQSSQKNVLMDISFRYIQHFYSSNIINLLSSKRKFQNKIADLIVTNKMEYSYLLQNKDFVDQLFIKTIDLSLLPFLSDNLKMNILSNNVSNIDENNQNTPIAITNISNKPSKNKNTINNKINKKITNNFPKKNNPNKNINNNANFTNISNLSKISKDYSEETIVSSIFKNVIPSSQWEKFLTTVKPKYIKHYLKINPIDFGSLQTLYDIVFEYENEIDDLITPSTLIYIKKCVN</sequence>
<protein>
    <submittedName>
        <fullName evidence="1">Uncharacterized protein</fullName>
    </submittedName>
</protein>
<accession>J9DU86</accession>
<dbReference type="VEuPathDB" id="MicrosporidiaDB:EDEG_00955"/>
<dbReference type="HOGENOM" id="CLU_239321_0_0_1"/>
<keyword evidence="2" id="KW-1185">Reference proteome</keyword>
<dbReference type="Proteomes" id="UP000003163">
    <property type="component" value="Unassembled WGS sequence"/>
</dbReference>
<organism evidence="1 2">
    <name type="scientific">Edhazardia aedis (strain USNM 41457)</name>
    <name type="common">Microsporidian parasite</name>
    <dbReference type="NCBI Taxonomy" id="1003232"/>
    <lineage>
        <taxon>Eukaryota</taxon>
        <taxon>Fungi</taxon>
        <taxon>Fungi incertae sedis</taxon>
        <taxon>Microsporidia</taxon>
        <taxon>Edhazardia</taxon>
    </lineage>
</organism>
<dbReference type="EMBL" id="AFBI03000012">
    <property type="protein sequence ID" value="EJW04862.1"/>
    <property type="molecule type" value="Genomic_DNA"/>
</dbReference>